<dbReference type="SUPFAM" id="SSF54593">
    <property type="entry name" value="Glyoxalase/Bleomycin resistance protein/Dihydroxybiphenyl dioxygenase"/>
    <property type="match status" value="1"/>
</dbReference>
<protein>
    <submittedName>
        <fullName evidence="1">Catechol 2,3-dioxygenase-like lactoylglutathione lyase family enzyme</fullName>
    </submittedName>
</protein>
<reference evidence="1 2" key="1">
    <citation type="submission" date="2018-01" db="EMBL/GenBank/DDBJ databases">
        <title>Genomic Encyclopedia of Archaeal and Bacterial Type Strains, Phase II (KMG-II): from individual species to whole genera.</title>
        <authorList>
            <person name="Goeker M."/>
        </authorList>
    </citation>
    <scope>NUCLEOTIDE SEQUENCE [LARGE SCALE GENOMIC DNA]</scope>
    <source>
        <strain evidence="1 2">DSM 17023</strain>
    </source>
</reference>
<name>A0A2S3UJF8_9HYPH</name>
<evidence type="ECO:0000313" key="2">
    <source>
        <dbReference type="Proteomes" id="UP000236959"/>
    </source>
</evidence>
<organism evidence="1 2">
    <name type="scientific">Roseibium marinum</name>
    <dbReference type="NCBI Taxonomy" id="281252"/>
    <lineage>
        <taxon>Bacteria</taxon>
        <taxon>Pseudomonadati</taxon>
        <taxon>Pseudomonadota</taxon>
        <taxon>Alphaproteobacteria</taxon>
        <taxon>Hyphomicrobiales</taxon>
        <taxon>Stappiaceae</taxon>
        <taxon>Roseibium</taxon>
    </lineage>
</organism>
<evidence type="ECO:0000313" key="1">
    <source>
        <dbReference type="EMBL" id="POF27795.1"/>
    </source>
</evidence>
<keyword evidence="1" id="KW-0223">Dioxygenase</keyword>
<dbReference type="Gene3D" id="3.10.180.10">
    <property type="entry name" value="2,3-Dihydroxybiphenyl 1,2-Dioxygenase, domain 1"/>
    <property type="match status" value="1"/>
</dbReference>
<dbReference type="Proteomes" id="UP000236959">
    <property type="component" value="Unassembled WGS sequence"/>
</dbReference>
<keyword evidence="1" id="KW-0456">Lyase</keyword>
<keyword evidence="2" id="KW-1185">Reference proteome</keyword>
<dbReference type="EMBL" id="PPCN01000021">
    <property type="protein sequence ID" value="POF27795.1"/>
    <property type="molecule type" value="Genomic_DNA"/>
</dbReference>
<keyword evidence="1" id="KW-0560">Oxidoreductase</keyword>
<dbReference type="RefSeq" id="WP_103225554.1">
    <property type="nucleotide sequence ID" value="NZ_PPCN01000021.1"/>
</dbReference>
<gene>
    <name evidence="1" type="ORF">CLV41_12121</name>
</gene>
<comment type="caution">
    <text evidence="1">The sequence shown here is derived from an EMBL/GenBank/DDBJ whole genome shotgun (WGS) entry which is preliminary data.</text>
</comment>
<sequence>MIPKMTHIAMRISDSELRDAEHFYCDLFRMDVAFRETMTPDGWATLPKEDGWQFADRHNLRIGLVMVYRGGFAIDLEARPVPVPGGRYSHTGIEVTSEELEHMREIVSHYDCEISHSSSSILVFDDPYGMRWEFMTLSYDKPQLLSAGAREGRWAEALVQVQA</sequence>
<dbReference type="GO" id="GO:0051213">
    <property type="term" value="F:dioxygenase activity"/>
    <property type="evidence" value="ECO:0007669"/>
    <property type="project" value="UniProtKB-KW"/>
</dbReference>
<dbReference type="OrthoDB" id="162604at2"/>
<dbReference type="AlphaFoldDB" id="A0A2S3UJF8"/>
<dbReference type="GO" id="GO:0016829">
    <property type="term" value="F:lyase activity"/>
    <property type="evidence" value="ECO:0007669"/>
    <property type="project" value="UniProtKB-KW"/>
</dbReference>
<dbReference type="InterPro" id="IPR029068">
    <property type="entry name" value="Glyas_Bleomycin-R_OHBP_Dase"/>
</dbReference>
<proteinExistence type="predicted"/>
<accession>A0A2S3UJF8</accession>